<gene>
    <name evidence="2" type="ORF">TELCIR_04618</name>
</gene>
<evidence type="ECO:0000256" key="1">
    <source>
        <dbReference type="SAM" id="Phobius"/>
    </source>
</evidence>
<accession>A0A2G9UT40</accession>
<sequence length="169" mass="19026">MTAITLDDRTPVNASFIVGMDDVIDYHMVNAILGAAGTAVNLVLLFIFVTSRTLRRKCEMLIVLCLADGVNAFSIMLMGLNRVLLYTKVIYGHRQHKLQWVLIGAWPSSTRLHTVADAVSKPSTYLICVNSSINIFVYLALYHEFRMEFKRCVLRKASKASTITTITYF</sequence>
<dbReference type="AlphaFoldDB" id="A0A2G9UT40"/>
<keyword evidence="1" id="KW-0812">Transmembrane</keyword>
<name>A0A2G9UT40_TELCI</name>
<keyword evidence="3" id="KW-1185">Reference proteome</keyword>
<evidence type="ECO:0000313" key="2">
    <source>
        <dbReference type="EMBL" id="PIO73414.1"/>
    </source>
</evidence>
<keyword evidence="1" id="KW-1133">Transmembrane helix</keyword>
<dbReference type="Proteomes" id="UP000230423">
    <property type="component" value="Unassembled WGS sequence"/>
</dbReference>
<feature type="transmembrane region" description="Helical" evidence="1">
    <location>
        <begin position="123"/>
        <end position="141"/>
    </location>
</feature>
<feature type="transmembrane region" description="Helical" evidence="1">
    <location>
        <begin position="61"/>
        <end position="80"/>
    </location>
</feature>
<keyword evidence="1" id="KW-0472">Membrane</keyword>
<dbReference type="Gene3D" id="1.20.1070.10">
    <property type="entry name" value="Rhodopsin 7-helix transmembrane proteins"/>
    <property type="match status" value="1"/>
</dbReference>
<reference evidence="2 3" key="1">
    <citation type="submission" date="2015-09" db="EMBL/GenBank/DDBJ databases">
        <title>Draft genome of the parasitic nematode Teladorsagia circumcincta isolate WARC Sus (inbred).</title>
        <authorList>
            <person name="Mitreva M."/>
        </authorList>
    </citation>
    <scope>NUCLEOTIDE SEQUENCE [LARGE SCALE GENOMIC DNA]</scope>
    <source>
        <strain evidence="2 3">S</strain>
    </source>
</reference>
<evidence type="ECO:0000313" key="3">
    <source>
        <dbReference type="Proteomes" id="UP000230423"/>
    </source>
</evidence>
<feature type="transmembrane region" description="Helical" evidence="1">
    <location>
        <begin position="28"/>
        <end position="49"/>
    </location>
</feature>
<dbReference type="OrthoDB" id="5876466at2759"/>
<proteinExistence type="predicted"/>
<organism evidence="2 3">
    <name type="scientific">Teladorsagia circumcincta</name>
    <name type="common">Brown stomach worm</name>
    <name type="synonym">Ostertagia circumcincta</name>
    <dbReference type="NCBI Taxonomy" id="45464"/>
    <lineage>
        <taxon>Eukaryota</taxon>
        <taxon>Metazoa</taxon>
        <taxon>Ecdysozoa</taxon>
        <taxon>Nematoda</taxon>
        <taxon>Chromadorea</taxon>
        <taxon>Rhabditida</taxon>
        <taxon>Rhabditina</taxon>
        <taxon>Rhabditomorpha</taxon>
        <taxon>Strongyloidea</taxon>
        <taxon>Trichostrongylidae</taxon>
        <taxon>Teladorsagia</taxon>
    </lineage>
</organism>
<protein>
    <submittedName>
        <fullName evidence="2">Uncharacterized protein</fullName>
    </submittedName>
</protein>
<dbReference type="EMBL" id="KZ345462">
    <property type="protein sequence ID" value="PIO73414.1"/>
    <property type="molecule type" value="Genomic_DNA"/>
</dbReference>